<dbReference type="PROSITE" id="PS50956">
    <property type="entry name" value="HTH_ASNC_2"/>
    <property type="match status" value="1"/>
</dbReference>
<dbReference type="InterPro" id="IPR000485">
    <property type="entry name" value="AsnC-type_HTH_dom"/>
</dbReference>
<protein>
    <submittedName>
        <fullName evidence="5">Lrp/AsnC family transcriptional regulator</fullName>
    </submittedName>
</protein>
<accession>A0ABV7W061</accession>
<dbReference type="PRINTS" id="PR00033">
    <property type="entry name" value="HTHASNC"/>
</dbReference>
<comment type="caution">
    <text evidence="5">The sequence shown here is derived from an EMBL/GenBank/DDBJ whole genome shotgun (WGS) entry which is preliminary data.</text>
</comment>
<feature type="domain" description="HTH asnC-type" evidence="4">
    <location>
        <begin position="5"/>
        <end position="66"/>
    </location>
</feature>
<dbReference type="PANTHER" id="PTHR30154">
    <property type="entry name" value="LEUCINE-RESPONSIVE REGULATORY PROTEIN"/>
    <property type="match status" value="1"/>
</dbReference>
<gene>
    <name evidence="5" type="ORF">ACFOPI_05735</name>
</gene>
<organism evidence="5 6">
    <name type="scientific">Hydrogenophaga luteola</name>
    <dbReference type="NCBI Taxonomy" id="1591122"/>
    <lineage>
        <taxon>Bacteria</taxon>
        <taxon>Pseudomonadati</taxon>
        <taxon>Pseudomonadota</taxon>
        <taxon>Betaproteobacteria</taxon>
        <taxon>Burkholderiales</taxon>
        <taxon>Comamonadaceae</taxon>
        <taxon>Hydrogenophaga</taxon>
    </lineage>
</organism>
<dbReference type="Proteomes" id="UP001595729">
    <property type="component" value="Unassembled WGS sequence"/>
</dbReference>
<dbReference type="InterPro" id="IPR019888">
    <property type="entry name" value="Tscrpt_reg_AsnC-like"/>
</dbReference>
<dbReference type="Pfam" id="PF01037">
    <property type="entry name" value="AsnC_trans_reg"/>
    <property type="match status" value="1"/>
</dbReference>
<evidence type="ECO:0000313" key="6">
    <source>
        <dbReference type="Proteomes" id="UP001595729"/>
    </source>
</evidence>
<dbReference type="PANTHER" id="PTHR30154:SF34">
    <property type="entry name" value="TRANSCRIPTIONAL REGULATOR AZLB"/>
    <property type="match status" value="1"/>
</dbReference>
<dbReference type="SMART" id="SM00344">
    <property type="entry name" value="HTH_ASNC"/>
    <property type="match status" value="1"/>
</dbReference>
<evidence type="ECO:0000313" key="5">
    <source>
        <dbReference type="EMBL" id="MFC3683085.1"/>
    </source>
</evidence>
<keyword evidence="6" id="KW-1185">Reference proteome</keyword>
<dbReference type="SUPFAM" id="SSF46785">
    <property type="entry name" value="Winged helix' DNA-binding domain"/>
    <property type="match status" value="1"/>
</dbReference>
<reference evidence="6" key="1">
    <citation type="journal article" date="2019" name="Int. J. Syst. Evol. Microbiol.">
        <title>The Global Catalogue of Microorganisms (GCM) 10K type strain sequencing project: providing services to taxonomists for standard genome sequencing and annotation.</title>
        <authorList>
            <consortium name="The Broad Institute Genomics Platform"/>
            <consortium name="The Broad Institute Genome Sequencing Center for Infectious Disease"/>
            <person name="Wu L."/>
            <person name="Ma J."/>
        </authorList>
    </citation>
    <scope>NUCLEOTIDE SEQUENCE [LARGE SCALE GENOMIC DNA]</scope>
    <source>
        <strain evidence="6">KCTC 42501</strain>
    </source>
</reference>
<evidence type="ECO:0000256" key="1">
    <source>
        <dbReference type="ARBA" id="ARBA00023015"/>
    </source>
</evidence>
<dbReference type="Gene3D" id="3.30.70.920">
    <property type="match status" value="1"/>
</dbReference>
<dbReference type="SUPFAM" id="SSF54909">
    <property type="entry name" value="Dimeric alpha+beta barrel"/>
    <property type="match status" value="1"/>
</dbReference>
<dbReference type="InterPro" id="IPR019887">
    <property type="entry name" value="Tscrpt_reg_AsnC/Lrp_C"/>
</dbReference>
<dbReference type="RefSeq" id="WP_308326508.1">
    <property type="nucleotide sequence ID" value="NZ_JBHRXX010000002.1"/>
</dbReference>
<evidence type="ECO:0000256" key="2">
    <source>
        <dbReference type="ARBA" id="ARBA00023125"/>
    </source>
</evidence>
<dbReference type="Gene3D" id="1.10.10.10">
    <property type="entry name" value="Winged helix-like DNA-binding domain superfamily/Winged helix DNA-binding domain"/>
    <property type="match status" value="1"/>
</dbReference>
<evidence type="ECO:0000256" key="3">
    <source>
        <dbReference type="ARBA" id="ARBA00023163"/>
    </source>
</evidence>
<keyword evidence="1" id="KW-0805">Transcription regulation</keyword>
<dbReference type="EMBL" id="JBHRXX010000002">
    <property type="protein sequence ID" value="MFC3683085.1"/>
    <property type="molecule type" value="Genomic_DNA"/>
</dbReference>
<sequence length="155" mass="17265">MDSDLDVFDRKILDLVQKDCQLNAEVIAEAVGLSASAVQRRLRRMRQDKTISAEVAVVDPQAVGNTMHFLAGLEIKDNYEALPRIRQWSLGEPAVQQVYYVTGSFDIMMVVVASDVKAYDALSARLMAHIPQVVRMTTHVVIDTMKQSLFVPVSS</sequence>
<evidence type="ECO:0000259" key="4">
    <source>
        <dbReference type="PROSITE" id="PS50956"/>
    </source>
</evidence>
<proteinExistence type="predicted"/>
<dbReference type="InterPro" id="IPR011008">
    <property type="entry name" value="Dimeric_a/b-barrel"/>
</dbReference>
<dbReference type="InterPro" id="IPR036390">
    <property type="entry name" value="WH_DNA-bd_sf"/>
</dbReference>
<keyword evidence="2" id="KW-0238">DNA-binding</keyword>
<dbReference type="InterPro" id="IPR036388">
    <property type="entry name" value="WH-like_DNA-bd_sf"/>
</dbReference>
<name>A0ABV7W061_9BURK</name>
<dbReference type="Pfam" id="PF13404">
    <property type="entry name" value="HTH_AsnC-type"/>
    <property type="match status" value="1"/>
</dbReference>
<keyword evidence="3" id="KW-0804">Transcription</keyword>